<dbReference type="PANTHER" id="PTHR10000:SF25">
    <property type="entry name" value="PHOSPHATASE YKRA-RELATED"/>
    <property type="match status" value="1"/>
</dbReference>
<dbReference type="EMBL" id="SMBP01000008">
    <property type="protein sequence ID" value="TCU60234.1"/>
    <property type="molecule type" value="Genomic_DNA"/>
</dbReference>
<dbReference type="RefSeq" id="WP_132224608.1">
    <property type="nucleotide sequence ID" value="NZ_JANKBG010000008.1"/>
</dbReference>
<dbReference type="Gene3D" id="3.40.50.1000">
    <property type="entry name" value="HAD superfamily/HAD-like"/>
    <property type="match status" value="1"/>
</dbReference>
<comment type="caution">
    <text evidence="1">The sequence shown here is derived from an EMBL/GenBank/DDBJ whole genome shotgun (WGS) entry which is preliminary data.</text>
</comment>
<accession>A0A4R3TGA5</accession>
<evidence type="ECO:0008006" key="3">
    <source>
        <dbReference type="Google" id="ProtNLM"/>
    </source>
</evidence>
<dbReference type="NCBIfam" id="TIGR01484">
    <property type="entry name" value="HAD-SF-IIB"/>
    <property type="match status" value="1"/>
</dbReference>
<dbReference type="Pfam" id="PF08282">
    <property type="entry name" value="Hydrolase_3"/>
    <property type="match status" value="1"/>
</dbReference>
<dbReference type="InterPro" id="IPR023214">
    <property type="entry name" value="HAD_sf"/>
</dbReference>
<organism evidence="1 2">
    <name type="scientific">Longicatena caecimuris</name>
    <dbReference type="NCBI Taxonomy" id="1796635"/>
    <lineage>
        <taxon>Bacteria</taxon>
        <taxon>Bacillati</taxon>
        <taxon>Bacillota</taxon>
        <taxon>Erysipelotrichia</taxon>
        <taxon>Erysipelotrichales</taxon>
        <taxon>Erysipelotrichaceae</taxon>
        <taxon>Longicatena</taxon>
    </lineage>
</organism>
<dbReference type="GO" id="GO:0016791">
    <property type="term" value="F:phosphatase activity"/>
    <property type="evidence" value="ECO:0007669"/>
    <property type="project" value="TreeGrafter"/>
</dbReference>
<reference evidence="1 2" key="1">
    <citation type="submission" date="2019-03" db="EMBL/GenBank/DDBJ databases">
        <title>Genomic Encyclopedia of Type Strains, Phase IV (KMG-IV): sequencing the most valuable type-strain genomes for metagenomic binning, comparative biology and taxonomic classification.</title>
        <authorList>
            <person name="Goeker M."/>
        </authorList>
    </citation>
    <scope>NUCLEOTIDE SEQUENCE [LARGE SCALE GENOMIC DNA]</scope>
    <source>
        <strain evidence="1 2">DSM 29481</strain>
    </source>
</reference>
<evidence type="ECO:0000313" key="1">
    <source>
        <dbReference type="EMBL" id="TCU60234.1"/>
    </source>
</evidence>
<dbReference type="InterPro" id="IPR000150">
    <property type="entry name" value="Cof"/>
</dbReference>
<dbReference type="NCBIfam" id="TIGR00099">
    <property type="entry name" value="Cof-subfamily"/>
    <property type="match status" value="1"/>
</dbReference>
<dbReference type="Gene3D" id="3.30.1240.10">
    <property type="match status" value="1"/>
</dbReference>
<gene>
    <name evidence="1" type="ORF">EDD61_10893</name>
</gene>
<keyword evidence="2" id="KW-1185">Reference proteome</keyword>
<proteinExistence type="predicted"/>
<evidence type="ECO:0000313" key="2">
    <source>
        <dbReference type="Proteomes" id="UP000295773"/>
    </source>
</evidence>
<dbReference type="AlphaFoldDB" id="A0A4R3TGA5"/>
<dbReference type="Proteomes" id="UP000295773">
    <property type="component" value="Unassembled WGS sequence"/>
</dbReference>
<dbReference type="InterPro" id="IPR036412">
    <property type="entry name" value="HAD-like_sf"/>
</dbReference>
<dbReference type="GO" id="GO:0000287">
    <property type="term" value="F:magnesium ion binding"/>
    <property type="evidence" value="ECO:0007669"/>
    <property type="project" value="TreeGrafter"/>
</dbReference>
<sequence>MVKGLVLYDYDGTLVDERDAIYVPSNITKKTISRLQDMGYLCVLATGRALSYIPSGAKDLHLDGYVTCNGAYVTVHGKVIHKVIFEDEELAALIAYMDAHGINYILESNDFCYVKDLKDPSYLHFMDNFQLPEDNFVQYKNLQQVHGCISKITLAFGNRSSLQKSEQLLRPHYQMSLHRNCDTLDIGKKAVHKGVGAKAIMEYYGIPYEATYAFGDGDNDVELLASVRYGIAMRKHDPLLDDVAYMVTGTVKEEGIFEALKKLEVI</sequence>
<dbReference type="SUPFAM" id="SSF56784">
    <property type="entry name" value="HAD-like"/>
    <property type="match status" value="1"/>
</dbReference>
<dbReference type="InterPro" id="IPR006379">
    <property type="entry name" value="HAD-SF_hydro_IIB"/>
</dbReference>
<dbReference type="PANTHER" id="PTHR10000">
    <property type="entry name" value="PHOSPHOSERINE PHOSPHATASE"/>
    <property type="match status" value="1"/>
</dbReference>
<dbReference type="GO" id="GO:0005829">
    <property type="term" value="C:cytosol"/>
    <property type="evidence" value="ECO:0007669"/>
    <property type="project" value="TreeGrafter"/>
</dbReference>
<protein>
    <recommendedName>
        <fullName evidence="3">Cof subfamily protein (Haloacid dehalogenase superfamily)/HAD superfamily hydrolase (TIGR01484 family)</fullName>
    </recommendedName>
</protein>
<name>A0A4R3TGA5_9FIRM</name>